<evidence type="ECO:0000256" key="2">
    <source>
        <dbReference type="ARBA" id="ARBA00022525"/>
    </source>
</evidence>
<dbReference type="InterPro" id="IPR000010">
    <property type="entry name" value="Cystatin_dom"/>
</dbReference>
<evidence type="ECO:0000256" key="12">
    <source>
        <dbReference type="ARBA" id="ARBA00023281"/>
    </source>
</evidence>
<evidence type="ECO:0000313" key="17">
    <source>
        <dbReference type="Ensembl" id="ENSVKKP00000018015.1"/>
    </source>
</evidence>
<evidence type="ECO:0000256" key="10">
    <source>
        <dbReference type="ARBA" id="ARBA00023157"/>
    </source>
</evidence>
<organism evidence="17 18">
    <name type="scientific">Varanus komodoensis</name>
    <name type="common">Komodo dragon</name>
    <dbReference type="NCBI Taxonomy" id="61221"/>
    <lineage>
        <taxon>Eukaryota</taxon>
        <taxon>Metazoa</taxon>
        <taxon>Chordata</taxon>
        <taxon>Craniata</taxon>
        <taxon>Vertebrata</taxon>
        <taxon>Euteleostomi</taxon>
        <taxon>Lepidosauria</taxon>
        <taxon>Squamata</taxon>
        <taxon>Bifurcata</taxon>
        <taxon>Unidentata</taxon>
        <taxon>Episquamata</taxon>
        <taxon>Toxicofera</taxon>
        <taxon>Anguimorpha</taxon>
        <taxon>Paleoanguimorpha</taxon>
        <taxon>Varanoidea</taxon>
        <taxon>Varanidae</taxon>
        <taxon>Varanus</taxon>
    </lineage>
</organism>
<evidence type="ECO:0000256" key="4">
    <source>
        <dbReference type="ARBA" id="ARBA00022696"/>
    </source>
</evidence>
<feature type="signal peptide" evidence="15">
    <location>
        <begin position="1"/>
        <end position="25"/>
    </location>
</feature>
<evidence type="ECO:0000256" key="6">
    <source>
        <dbReference type="ARBA" id="ARBA00022737"/>
    </source>
</evidence>
<sequence length="128" mass="14344">MSVPRTVQMELVSAVVFITVLLCSALQSQSSVTSADCNDVEIEKDAEFALDLINKHRSDGYIFSLLRVGNAYTERHNTSIEYLTLDVLETECPVLSRKHWSTCGHRQFYPSTKLHGYNCTMSPGTHTS</sequence>
<protein>
    <recommendedName>
        <fullName evidence="13">Histidine-rich glycoprotein</fullName>
    </recommendedName>
    <alternativeName>
        <fullName evidence="14">Histidine-proline-rich glycoprotein</fullName>
    </alternativeName>
</protein>
<keyword evidence="6" id="KW-0677">Repeat</keyword>
<dbReference type="Pfam" id="PF00031">
    <property type="entry name" value="Cystatin"/>
    <property type="match status" value="1"/>
</dbReference>
<accession>A0A8D2Q4E1</accession>
<evidence type="ECO:0000256" key="1">
    <source>
        <dbReference type="ARBA" id="ARBA00004613"/>
    </source>
</evidence>
<dbReference type="Gene3D" id="3.10.450.10">
    <property type="match status" value="1"/>
</dbReference>
<feature type="chain" id="PRO_5034399350" description="Histidine-rich glycoprotein" evidence="15">
    <location>
        <begin position="26"/>
        <end position="128"/>
    </location>
</feature>
<dbReference type="AlphaFoldDB" id="A0A8D2Q4E1"/>
<keyword evidence="18" id="KW-1185">Reference proteome</keyword>
<evidence type="ECO:0000256" key="15">
    <source>
        <dbReference type="SAM" id="SignalP"/>
    </source>
</evidence>
<evidence type="ECO:0000313" key="18">
    <source>
        <dbReference type="Proteomes" id="UP000694545"/>
    </source>
</evidence>
<dbReference type="SUPFAM" id="SSF54403">
    <property type="entry name" value="Cystatin/monellin"/>
    <property type="match status" value="1"/>
</dbReference>
<dbReference type="GO" id="GO:0042730">
    <property type="term" value="P:fibrinolysis"/>
    <property type="evidence" value="ECO:0007669"/>
    <property type="project" value="UniProtKB-KW"/>
</dbReference>
<dbReference type="GO" id="GO:0051918">
    <property type="term" value="P:negative regulation of fibrinolysis"/>
    <property type="evidence" value="ECO:0007669"/>
    <property type="project" value="TreeGrafter"/>
</dbReference>
<dbReference type="CDD" id="cd00042">
    <property type="entry name" value="CY"/>
    <property type="match status" value="1"/>
</dbReference>
<evidence type="ECO:0000256" key="7">
    <source>
        <dbReference type="ARBA" id="ARBA00022833"/>
    </source>
</evidence>
<dbReference type="Ensembl" id="ENSVKKT00000018472.1">
    <property type="protein sequence ID" value="ENSVKKP00000018015.1"/>
    <property type="gene ID" value="ENSVKKG00000012306.1"/>
</dbReference>
<evidence type="ECO:0000259" key="16">
    <source>
        <dbReference type="SMART" id="SM00043"/>
    </source>
</evidence>
<evidence type="ECO:0000256" key="9">
    <source>
        <dbReference type="ARBA" id="ARBA00023084"/>
    </source>
</evidence>
<feature type="domain" description="Cystatin" evidence="16">
    <location>
        <begin position="27"/>
        <end position="120"/>
    </location>
</feature>
<dbReference type="InterPro" id="IPR050735">
    <property type="entry name" value="Kininogen_Fetuin_HRG"/>
</dbReference>
<keyword evidence="5 15" id="KW-0732">Signal</keyword>
<dbReference type="GO" id="GO:0004869">
    <property type="term" value="F:cysteine-type endopeptidase inhibitor activity"/>
    <property type="evidence" value="ECO:0007669"/>
    <property type="project" value="InterPro"/>
</dbReference>
<evidence type="ECO:0000256" key="3">
    <source>
        <dbReference type="ARBA" id="ARBA00022674"/>
    </source>
</evidence>
<dbReference type="PANTHER" id="PTHR13814">
    <property type="entry name" value="FETUIN"/>
    <property type="match status" value="1"/>
</dbReference>
<evidence type="ECO:0000256" key="11">
    <source>
        <dbReference type="ARBA" id="ARBA00023180"/>
    </source>
</evidence>
<keyword evidence="10" id="KW-1015">Disulfide bond</keyword>
<keyword evidence="8" id="KW-0186">Copper</keyword>
<evidence type="ECO:0000256" key="13">
    <source>
        <dbReference type="ARBA" id="ARBA00039613"/>
    </source>
</evidence>
<keyword evidence="7" id="KW-0862">Zinc</keyword>
<reference evidence="17" key="1">
    <citation type="submission" date="2025-08" db="UniProtKB">
        <authorList>
            <consortium name="Ensembl"/>
        </authorList>
    </citation>
    <scope>IDENTIFICATION</scope>
</reference>
<dbReference type="GO" id="GO:0010543">
    <property type="term" value="P:regulation of platelet activation"/>
    <property type="evidence" value="ECO:0007669"/>
    <property type="project" value="TreeGrafter"/>
</dbReference>
<dbReference type="GO" id="GO:0008201">
    <property type="term" value="F:heparin binding"/>
    <property type="evidence" value="ECO:0007669"/>
    <property type="project" value="UniProtKB-KW"/>
</dbReference>
<keyword evidence="12" id="KW-0280">Fibrinolysis</keyword>
<reference evidence="17" key="2">
    <citation type="submission" date="2025-09" db="UniProtKB">
        <authorList>
            <consortium name="Ensembl"/>
        </authorList>
    </citation>
    <scope>IDENTIFICATION</scope>
</reference>
<dbReference type="GO" id="GO:0004867">
    <property type="term" value="F:serine-type endopeptidase inhibitor activity"/>
    <property type="evidence" value="ECO:0007669"/>
    <property type="project" value="TreeGrafter"/>
</dbReference>
<dbReference type="InterPro" id="IPR046350">
    <property type="entry name" value="Cystatin_sf"/>
</dbReference>
<dbReference type="GO" id="GO:0007596">
    <property type="term" value="P:blood coagulation"/>
    <property type="evidence" value="ECO:0007669"/>
    <property type="project" value="UniProtKB-KW"/>
</dbReference>
<dbReference type="Proteomes" id="UP000694545">
    <property type="component" value="Unplaced"/>
</dbReference>
<evidence type="ECO:0000256" key="8">
    <source>
        <dbReference type="ARBA" id="ARBA00023008"/>
    </source>
</evidence>
<keyword evidence="11" id="KW-0325">Glycoprotein</keyword>
<keyword evidence="4" id="KW-0356">Hemostasis</keyword>
<dbReference type="GO" id="GO:0072562">
    <property type="term" value="C:blood microparticle"/>
    <property type="evidence" value="ECO:0007669"/>
    <property type="project" value="TreeGrafter"/>
</dbReference>
<dbReference type="OMA" id="HNTSIEY"/>
<keyword evidence="2" id="KW-0964">Secreted</keyword>
<keyword evidence="9" id="KW-0094">Blood coagulation</keyword>
<dbReference type="PANTHER" id="PTHR13814:SF3">
    <property type="entry name" value="HISTIDINE-RICH GLYCOPROTEIN"/>
    <property type="match status" value="1"/>
</dbReference>
<name>A0A8D2Q4E1_VARKO</name>
<comment type="subcellular location">
    <subcellularLocation>
        <location evidence="1">Secreted</location>
    </subcellularLocation>
</comment>
<evidence type="ECO:0000256" key="5">
    <source>
        <dbReference type="ARBA" id="ARBA00022729"/>
    </source>
</evidence>
<dbReference type="SMART" id="SM00043">
    <property type="entry name" value="CY"/>
    <property type="match status" value="1"/>
</dbReference>
<proteinExistence type="predicted"/>
<evidence type="ECO:0000256" key="14">
    <source>
        <dbReference type="ARBA" id="ARBA00041330"/>
    </source>
</evidence>
<dbReference type="GO" id="GO:0008270">
    <property type="term" value="F:zinc ion binding"/>
    <property type="evidence" value="ECO:0007669"/>
    <property type="project" value="TreeGrafter"/>
</dbReference>
<keyword evidence="3" id="KW-0358">Heparin-binding</keyword>